<dbReference type="PROSITE" id="PS50110">
    <property type="entry name" value="RESPONSE_REGULATORY"/>
    <property type="match status" value="1"/>
</dbReference>
<evidence type="ECO:0000256" key="7">
    <source>
        <dbReference type="PROSITE-ProRule" id="PRU00169"/>
    </source>
</evidence>
<evidence type="ECO:0000256" key="1">
    <source>
        <dbReference type="ARBA" id="ARBA00022490"/>
    </source>
</evidence>
<evidence type="ECO:0000256" key="5">
    <source>
        <dbReference type="ARBA" id="ARBA00048267"/>
    </source>
</evidence>
<keyword evidence="11" id="KW-1185">Reference proteome</keyword>
<gene>
    <name evidence="10" type="primary">cheB1</name>
    <name evidence="10" type="ORF">GCM10011614_26090</name>
</gene>
<dbReference type="PROSITE" id="PS50122">
    <property type="entry name" value="CHEB"/>
    <property type="match status" value="1"/>
</dbReference>
<dbReference type="Gene3D" id="3.40.50.2300">
    <property type="match status" value="1"/>
</dbReference>
<evidence type="ECO:0000313" key="11">
    <source>
        <dbReference type="Proteomes" id="UP000648075"/>
    </source>
</evidence>
<dbReference type="GO" id="GO:0005737">
    <property type="term" value="C:cytoplasm"/>
    <property type="evidence" value="ECO:0007669"/>
    <property type="project" value="InterPro"/>
</dbReference>
<comment type="caution">
    <text evidence="10">The sequence shown here is derived from an EMBL/GenBank/DDBJ whole genome shotgun (WGS) entry which is preliminary data.</text>
</comment>
<feature type="domain" description="CheB-type methylesterase" evidence="9">
    <location>
        <begin position="155"/>
        <end position="346"/>
    </location>
</feature>
<keyword evidence="7" id="KW-0597">Phosphoprotein</keyword>
<keyword evidence="2" id="KW-0145">Chemotaxis</keyword>
<dbReference type="Gene3D" id="3.40.50.180">
    <property type="entry name" value="Methylesterase CheB, C-terminal domain"/>
    <property type="match status" value="1"/>
</dbReference>
<evidence type="ECO:0000259" key="9">
    <source>
        <dbReference type="PROSITE" id="PS50122"/>
    </source>
</evidence>
<accession>A0A918PHT7</accession>
<dbReference type="InterPro" id="IPR011006">
    <property type="entry name" value="CheY-like_superfamily"/>
</dbReference>
<reference evidence="10" key="2">
    <citation type="submission" date="2020-09" db="EMBL/GenBank/DDBJ databases">
        <authorList>
            <person name="Sun Q."/>
            <person name="Kim S."/>
        </authorList>
    </citation>
    <scope>NUCLEOTIDE SEQUENCE</scope>
    <source>
        <strain evidence="10">KCTC 32255</strain>
    </source>
</reference>
<dbReference type="CDD" id="cd16432">
    <property type="entry name" value="CheB_Rec"/>
    <property type="match status" value="1"/>
</dbReference>
<dbReference type="PANTHER" id="PTHR42872:SF6">
    <property type="entry name" value="PROTEIN-GLUTAMATE METHYLESTERASE_PROTEIN-GLUTAMINE GLUTAMINASE"/>
    <property type="match status" value="1"/>
</dbReference>
<sequence length="346" mass="36017">MHDARVLVVDDSAAMRALFCDVLEQSRNVRVIGTAANAAEARDQIAQLMPNVVTLDVEMPGMSGIEFLEEIMTTSPMPVVMLSSLTQSGTETSLRAFELGAVECFPKPLKATPEQFAKTVGKLGKIVLAAANSNVRDKPRHRGPRAAADTAAAGYAANGKIAAFSTSMGGVDALTEILGHYPKACPPTVIVLQTEPALAEMFIARADKDCACAVRPAEDGAELMPGTVHIAFNPARHVIVEPGTPARLRLVDRDPVEGFRPSATLLFGSIARGGMPAIGAVLTGMGEDGAKGLRLLQAAGCRTLAQDRQTATVPQAPAAAVEAGAVDAELKLEDLAADVLGNCAAT</sequence>
<evidence type="ECO:0000256" key="4">
    <source>
        <dbReference type="ARBA" id="ARBA00039140"/>
    </source>
</evidence>
<dbReference type="Proteomes" id="UP000648075">
    <property type="component" value="Unassembled WGS sequence"/>
</dbReference>
<dbReference type="SUPFAM" id="SSF52172">
    <property type="entry name" value="CheY-like"/>
    <property type="match status" value="1"/>
</dbReference>
<keyword evidence="3" id="KW-0378">Hydrolase</keyword>
<evidence type="ECO:0000256" key="6">
    <source>
        <dbReference type="PROSITE-ProRule" id="PRU00050"/>
    </source>
</evidence>
<dbReference type="SUPFAM" id="SSF52738">
    <property type="entry name" value="Methylesterase CheB, C-terminal domain"/>
    <property type="match status" value="1"/>
</dbReference>
<dbReference type="AlphaFoldDB" id="A0A918PHT7"/>
<organism evidence="10 11">
    <name type="scientific">Novosphingobium colocasiae</name>
    <dbReference type="NCBI Taxonomy" id="1256513"/>
    <lineage>
        <taxon>Bacteria</taxon>
        <taxon>Pseudomonadati</taxon>
        <taxon>Pseudomonadota</taxon>
        <taxon>Alphaproteobacteria</taxon>
        <taxon>Sphingomonadales</taxon>
        <taxon>Sphingomonadaceae</taxon>
        <taxon>Novosphingobium</taxon>
    </lineage>
</organism>
<evidence type="ECO:0000313" key="10">
    <source>
        <dbReference type="EMBL" id="GGZ09846.1"/>
    </source>
</evidence>
<dbReference type="PANTHER" id="PTHR42872">
    <property type="entry name" value="PROTEIN-GLUTAMATE METHYLESTERASE/PROTEIN-GLUTAMINE GLUTAMINASE"/>
    <property type="match status" value="1"/>
</dbReference>
<feature type="domain" description="Response regulatory" evidence="8">
    <location>
        <begin position="5"/>
        <end position="122"/>
    </location>
</feature>
<dbReference type="Pfam" id="PF01339">
    <property type="entry name" value="CheB_methylest"/>
    <property type="match status" value="1"/>
</dbReference>
<dbReference type="GO" id="GO:0008984">
    <property type="term" value="F:protein-glutamate methylesterase activity"/>
    <property type="evidence" value="ECO:0007669"/>
    <property type="project" value="UniProtKB-EC"/>
</dbReference>
<dbReference type="EMBL" id="BMZA01000010">
    <property type="protein sequence ID" value="GGZ09846.1"/>
    <property type="molecule type" value="Genomic_DNA"/>
</dbReference>
<dbReference type="SMART" id="SM00448">
    <property type="entry name" value="REC"/>
    <property type="match status" value="1"/>
</dbReference>
<dbReference type="InterPro" id="IPR008248">
    <property type="entry name" value="CheB-like"/>
</dbReference>
<dbReference type="GO" id="GO:0000156">
    <property type="term" value="F:phosphorelay response regulator activity"/>
    <property type="evidence" value="ECO:0007669"/>
    <property type="project" value="InterPro"/>
</dbReference>
<reference evidence="10" key="1">
    <citation type="journal article" date="2014" name="Int. J. Syst. Evol. Microbiol.">
        <title>Complete genome sequence of Corynebacterium casei LMG S-19264T (=DSM 44701T), isolated from a smear-ripened cheese.</title>
        <authorList>
            <consortium name="US DOE Joint Genome Institute (JGI-PGF)"/>
            <person name="Walter F."/>
            <person name="Albersmeier A."/>
            <person name="Kalinowski J."/>
            <person name="Ruckert C."/>
        </authorList>
    </citation>
    <scope>NUCLEOTIDE SEQUENCE</scope>
    <source>
        <strain evidence="10">KCTC 32255</strain>
    </source>
</reference>
<evidence type="ECO:0000256" key="2">
    <source>
        <dbReference type="ARBA" id="ARBA00022500"/>
    </source>
</evidence>
<dbReference type="GO" id="GO:0006935">
    <property type="term" value="P:chemotaxis"/>
    <property type="evidence" value="ECO:0007669"/>
    <property type="project" value="UniProtKB-KW"/>
</dbReference>
<dbReference type="InterPro" id="IPR001789">
    <property type="entry name" value="Sig_transdc_resp-reg_receiver"/>
</dbReference>
<evidence type="ECO:0000256" key="3">
    <source>
        <dbReference type="ARBA" id="ARBA00022801"/>
    </source>
</evidence>
<dbReference type="PIRSF" id="PIRSF000876">
    <property type="entry name" value="RR_chemtxs_CheB"/>
    <property type="match status" value="1"/>
</dbReference>
<comment type="catalytic activity">
    <reaction evidence="5">
        <text>[protein]-L-glutamate 5-O-methyl ester + H2O = L-glutamyl-[protein] + methanol + H(+)</text>
        <dbReference type="Rhea" id="RHEA:23236"/>
        <dbReference type="Rhea" id="RHEA-COMP:10208"/>
        <dbReference type="Rhea" id="RHEA-COMP:10311"/>
        <dbReference type="ChEBI" id="CHEBI:15377"/>
        <dbReference type="ChEBI" id="CHEBI:15378"/>
        <dbReference type="ChEBI" id="CHEBI:17790"/>
        <dbReference type="ChEBI" id="CHEBI:29973"/>
        <dbReference type="ChEBI" id="CHEBI:82795"/>
        <dbReference type="EC" id="3.1.1.61"/>
    </reaction>
</comment>
<feature type="modified residue" description="4-aspartylphosphate" evidence="7">
    <location>
        <position position="56"/>
    </location>
</feature>
<protein>
    <recommendedName>
        <fullName evidence="4">protein-glutamate methylesterase</fullName>
        <ecNumber evidence="4">3.1.1.61</ecNumber>
    </recommendedName>
</protein>
<keyword evidence="1" id="KW-0963">Cytoplasm</keyword>
<proteinExistence type="predicted"/>
<dbReference type="RefSeq" id="WP_189621646.1">
    <property type="nucleotide sequence ID" value="NZ_BMZA01000010.1"/>
</dbReference>
<comment type="caution">
    <text evidence="6">Lacks conserved residue(s) required for the propagation of feature annotation.</text>
</comment>
<dbReference type="Pfam" id="PF00072">
    <property type="entry name" value="Response_reg"/>
    <property type="match status" value="1"/>
</dbReference>
<dbReference type="InterPro" id="IPR000673">
    <property type="entry name" value="Sig_transdc_resp-reg_Me-estase"/>
</dbReference>
<name>A0A918PHT7_9SPHN</name>
<dbReference type="InterPro" id="IPR035909">
    <property type="entry name" value="CheB_C"/>
</dbReference>
<dbReference type="CDD" id="cd17541">
    <property type="entry name" value="REC_CheB-like"/>
    <property type="match status" value="1"/>
</dbReference>
<dbReference type="EC" id="3.1.1.61" evidence="4"/>
<evidence type="ECO:0000259" key="8">
    <source>
        <dbReference type="PROSITE" id="PS50110"/>
    </source>
</evidence>